<evidence type="ECO:0000313" key="2">
    <source>
        <dbReference type="EMBL" id="JAV02305.1"/>
    </source>
</evidence>
<accession>A0A1L8D7D8</accession>
<feature type="transmembrane region" description="Helical" evidence="1">
    <location>
        <begin position="12"/>
        <end position="29"/>
    </location>
</feature>
<keyword evidence="1" id="KW-1133">Transmembrane helix</keyword>
<feature type="transmembrane region" description="Helical" evidence="1">
    <location>
        <begin position="41"/>
        <end position="63"/>
    </location>
</feature>
<name>A0A1L8D7D8_9DIPT</name>
<reference evidence="2" key="1">
    <citation type="submission" date="2016-12" db="EMBL/GenBank/DDBJ databases">
        <title>An insight into the sialome and mialome of the sand fly, Nyssomyia neivai.</title>
        <authorList>
            <person name="Sebastian V."/>
            <person name="Goulart T.M."/>
            <person name="Oliveira W."/>
            <person name="Calvo E."/>
            <person name="Oliveira L.F."/>
            <person name="Pinto M.C."/>
            <person name="Rosselino A.M."/>
            <person name="Ribeiro J.M."/>
        </authorList>
    </citation>
    <scope>NUCLEOTIDE SEQUENCE</scope>
</reference>
<keyword evidence="1" id="KW-0812">Transmembrane</keyword>
<protein>
    <submittedName>
        <fullName evidence="2">Uncharacterized protein</fullName>
    </submittedName>
</protein>
<organism evidence="2">
    <name type="scientific">Nyssomyia neivai</name>
    <dbReference type="NCBI Taxonomy" id="330878"/>
    <lineage>
        <taxon>Eukaryota</taxon>
        <taxon>Metazoa</taxon>
        <taxon>Ecdysozoa</taxon>
        <taxon>Arthropoda</taxon>
        <taxon>Hexapoda</taxon>
        <taxon>Insecta</taxon>
        <taxon>Pterygota</taxon>
        <taxon>Neoptera</taxon>
        <taxon>Endopterygota</taxon>
        <taxon>Diptera</taxon>
        <taxon>Nematocera</taxon>
        <taxon>Psychodoidea</taxon>
        <taxon>Psychodidae</taxon>
        <taxon>Nyssomyia</taxon>
    </lineage>
</organism>
<keyword evidence="1" id="KW-0472">Membrane</keyword>
<proteinExistence type="predicted"/>
<sequence>MNFFLFLFNHPLFIFFLLFLFYYFFILLISSCTFNCFNTILFCTLLVVVMKCISVVFLLWIFVSQLSFTCNGFPL</sequence>
<evidence type="ECO:0000256" key="1">
    <source>
        <dbReference type="SAM" id="Phobius"/>
    </source>
</evidence>
<dbReference type="EMBL" id="GFDF01011779">
    <property type="protein sequence ID" value="JAV02305.1"/>
    <property type="molecule type" value="Transcribed_RNA"/>
</dbReference>
<dbReference type="AlphaFoldDB" id="A0A1L8D7D8"/>